<dbReference type="AlphaFoldDB" id="A0A7X6QYV1"/>
<feature type="region of interest" description="Disordered" evidence="1">
    <location>
        <begin position="535"/>
        <end position="588"/>
    </location>
</feature>
<feature type="transmembrane region" description="Helical" evidence="2">
    <location>
        <begin position="398"/>
        <end position="418"/>
    </location>
</feature>
<keyword evidence="4" id="KW-1185">Reference proteome</keyword>
<reference evidence="3 4" key="1">
    <citation type="submission" date="2020-04" db="EMBL/GenBank/DDBJ databases">
        <title>MicrobeNet Type strains.</title>
        <authorList>
            <person name="Nicholson A.C."/>
        </authorList>
    </citation>
    <scope>NUCLEOTIDE SEQUENCE [LARGE SCALE GENOMIC DNA]</scope>
    <source>
        <strain evidence="3 4">ATCC BAA-788</strain>
    </source>
</reference>
<comment type="caution">
    <text evidence="3">The sequence shown here is derived from an EMBL/GenBank/DDBJ whole genome shotgun (WGS) entry which is preliminary data.</text>
</comment>
<feature type="transmembrane region" description="Helical" evidence="2">
    <location>
        <begin position="367"/>
        <end position="386"/>
    </location>
</feature>
<feature type="transmembrane region" description="Helical" evidence="2">
    <location>
        <begin position="221"/>
        <end position="238"/>
    </location>
</feature>
<feature type="transmembrane region" description="Helical" evidence="2">
    <location>
        <begin position="20"/>
        <end position="42"/>
    </location>
</feature>
<dbReference type="EMBL" id="JAAXOX010000003">
    <property type="protein sequence ID" value="NKY22508.1"/>
    <property type="molecule type" value="Genomic_DNA"/>
</dbReference>
<dbReference type="InterPro" id="IPR018674">
    <property type="entry name" value="DUF2142_membrane"/>
</dbReference>
<feature type="transmembrane region" description="Helical" evidence="2">
    <location>
        <begin position="295"/>
        <end position="316"/>
    </location>
</feature>
<feature type="transmembrane region" description="Helical" evidence="2">
    <location>
        <begin position="250"/>
        <end position="283"/>
    </location>
</feature>
<dbReference type="Proteomes" id="UP000581206">
    <property type="component" value="Unassembled WGS sequence"/>
</dbReference>
<evidence type="ECO:0000313" key="4">
    <source>
        <dbReference type="Proteomes" id="UP000581206"/>
    </source>
</evidence>
<gene>
    <name evidence="3" type="ORF">HGA03_07480</name>
</gene>
<feature type="transmembrane region" description="Helical" evidence="2">
    <location>
        <begin position="424"/>
        <end position="441"/>
    </location>
</feature>
<feature type="transmembrane region" description="Helical" evidence="2">
    <location>
        <begin position="498"/>
        <end position="524"/>
    </location>
</feature>
<accession>A0A7X6QYV1</accession>
<keyword evidence="2" id="KW-1133">Transmembrane helix</keyword>
<evidence type="ECO:0000256" key="1">
    <source>
        <dbReference type="SAM" id="MobiDB-lite"/>
    </source>
</evidence>
<evidence type="ECO:0000313" key="3">
    <source>
        <dbReference type="EMBL" id="NKY22508.1"/>
    </source>
</evidence>
<feature type="transmembrane region" description="Helical" evidence="2">
    <location>
        <begin position="197"/>
        <end position="215"/>
    </location>
</feature>
<dbReference type="RefSeq" id="WP_168629634.1">
    <property type="nucleotide sequence ID" value="NZ_BONL01000013.1"/>
</dbReference>
<name>A0A7X6QYV1_9CELL</name>
<feature type="transmembrane region" description="Helical" evidence="2">
    <location>
        <begin position="170"/>
        <end position="190"/>
    </location>
</feature>
<proteinExistence type="predicted"/>
<sequence length="588" mass="62178">MTDSNDLPVQDRTGRGRRLLTVLGWIGAVLGLGSLGAAWSFASPVGASADEPAHLVYAYGVATGQVLPGQETMWSEADASGEQGAGPARLRVTVPEALMDLEFVDCYITNSADTPSCGPREFPPDWYDADGNISTRTYMTRYSPVYYWPVGMTMRAALEFGASGEWALGLARLVSTAWSVGLLSIAFAVLRRRFRAAGLVAVGAAVLIPSAWSLMTSINPNGFEIASAILLAACVAAVRHDRQARDRVGVWLQVLLVLAAFMLAWSRPLSFVWAGALLLILLLPVRGRRWSVSGLSWWTVGGAAAVVLGGFGWMLWSIQLRSDTQADADVWAASSPGLRIVAILLRFGDMATDSLAAMGWREYNLPMLTVVLSLVVPAAVLGALAAGARRPAVRPWAAAGFLTLTLLAIVLHTFVTGFGWQGRYILALFAAAVVLLTPALQGQALSARQRRRAGLVALASATLVMAVSLTLVLWRYIYGTAPVFMRFPDLPYPHRAEQWTPLVGQAGVFVLAGIGLVLVAVAAVGSLVRDGGAPVPGTGEPALVGPAPGPNPPEDDGAEQVPAADPAVVAASVPGATQRPSRRDLRES</sequence>
<feature type="transmembrane region" description="Helical" evidence="2">
    <location>
        <begin position="453"/>
        <end position="478"/>
    </location>
</feature>
<keyword evidence="2" id="KW-0472">Membrane</keyword>
<organism evidence="3 4">
    <name type="scientific">Cellulomonas denverensis</name>
    <dbReference type="NCBI Taxonomy" id="264297"/>
    <lineage>
        <taxon>Bacteria</taxon>
        <taxon>Bacillati</taxon>
        <taxon>Actinomycetota</taxon>
        <taxon>Actinomycetes</taxon>
        <taxon>Micrococcales</taxon>
        <taxon>Cellulomonadaceae</taxon>
        <taxon>Cellulomonas</taxon>
    </lineage>
</organism>
<protein>
    <submittedName>
        <fullName evidence="3">DUF2142 domain-containing protein</fullName>
    </submittedName>
</protein>
<feature type="compositionally biased region" description="Low complexity" evidence="1">
    <location>
        <begin position="559"/>
        <end position="576"/>
    </location>
</feature>
<evidence type="ECO:0000256" key="2">
    <source>
        <dbReference type="SAM" id="Phobius"/>
    </source>
</evidence>
<dbReference type="Pfam" id="PF09913">
    <property type="entry name" value="DUF2142"/>
    <property type="match status" value="1"/>
</dbReference>
<keyword evidence="2" id="KW-0812">Transmembrane</keyword>